<feature type="region of interest" description="Disordered" evidence="1">
    <location>
        <begin position="14"/>
        <end position="34"/>
    </location>
</feature>
<accession>A0A8D8ZFL2</accession>
<sequence length="151" mass="18105">MRTSCWRKWVLTSTSSSTRTQSSPPPLRRERKRPTFWTTFRMRMRSETIVEPRGLNQRRRNYRKDKNRVEMKTVPLLPVEVKLEQMETILERGERRCLQEEEEMRHGYTRNSSSLTPPWSVLVNKMEWVGSPCCGPRTRVRSHSARARYHV</sequence>
<evidence type="ECO:0000313" key="2">
    <source>
        <dbReference type="EMBL" id="CAG6746675.1"/>
    </source>
</evidence>
<dbReference type="AlphaFoldDB" id="A0A8D8ZFL2"/>
<proteinExistence type="predicted"/>
<name>A0A8D8ZFL2_9HEMI</name>
<protein>
    <submittedName>
        <fullName evidence="2">Uncharacterized protein</fullName>
    </submittedName>
</protein>
<dbReference type="EMBL" id="HBUF01510968">
    <property type="protein sequence ID" value="CAG6746677.1"/>
    <property type="molecule type" value="Transcribed_RNA"/>
</dbReference>
<dbReference type="EMBL" id="HBUF01510967">
    <property type="protein sequence ID" value="CAG6746675.1"/>
    <property type="molecule type" value="Transcribed_RNA"/>
</dbReference>
<evidence type="ECO:0000256" key="1">
    <source>
        <dbReference type="SAM" id="MobiDB-lite"/>
    </source>
</evidence>
<reference evidence="2" key="1">
    <citation type="submission" date="2021-05" db="EMBL/GenBank/DDBJ databases">
        <authorList>
            <person name="Alioto T."/>
            <person name="Alioto T."/>
            <person name="Gomez Garrido J."/>
        </authorList>
    </citation>
    <scope>NUCLEOTIDE SEQUENCE</scope>
</reference>
<organism evidence="2">
    <name type="scientific">Cacopsylla melanoneura</name>
    <dbReference type="NCBI Taxonomy" id="428564"/>
    <lineage>
        <taxon>Eukaryota</taxon>
        <taxon>Metazoa</taxon>
        <taxon>Ecdysozoa</taxon>
        <taxon>Arthropoda</taxon>
        <taxon>Hexapoda</taxon>
        <taxon>Insecta</taxon>
        <taxon>Pterygota</taxon>
        <taxon>Neoptera</taxon>
        <taxon>Paraneoptera</taxon>
        <taxon>Hemiptera</taxon>
        <taxon>Sternorrhyncha</taxon>
        <taxon>Psylloidea</taxon>
        <taxon>Psyllidae</taxon>
        <taxon>Psyllinae</taxon>
        <taxon>Cacopsylla</taxon>
    </lineage>
</organism>